<reference evidence="7" key="1">
    <citation type="journal article" date="2014" name="Sci. Data">
        <title>Genomes of diverse isolates of the marine cyanobacterium Prochlorococcus.</title>
        <authorList>
            <person name="Biller S."/>
            <person name="Berube P."/>
            <person name="Thompson J."/>
            <person name="Kelly L."/>
            <person name="Roggensack S."/>
            <person name="Awad L."/>
            <person name="Roache-Johnson K."/>
            <person name="Ding H."/>
            <person name="Giovannoni S.J."/>
            <person name="Moore L.R."/>
            <person name="Chisholm S.W."/>
        </authorList>
    </citation>
    <scope>NUCLEOTIDE SEQUENCE [LARGE SCALE GENOMIC DNA]</scope>
    <source>
        <strain evidence="7">PAC1</strain>
    </source>
</reference>
<keyword evidence="4 5" id="KW-0949">S-adenosyl-L-methionine</keyword>
<dbReference type="EC" id="2.1.1.195" evidence="5"/>
<evidence type="ECO:0000256" key="2">
    <source>
        <dbReference type="ARBA" id="ARBA00022603"/>
    </source>
</evidence>
<evidence type="ECO:0000256" key="3">
    <source>
        <dbReference type="ARBA" id="ARBA00022679"/>
    </source>
</evidence>
<dbReference type="Gene3D" id="3.30.2110.10">
    <property type="entry name" value="CbiD-like"/>
    <property type="match status" value="1"/>
</dbReference>
<dbReference type="NCBIfam" id="TIGR00312">
    <property type="entry name" value="cbiD"/>
    <property type="match status" value="1"/>
</dbReference>
<dbReference type="SUPFAM" id="SSF111342">
    <property type="entry name" value="CbiD-like"/>
    <property type="match status" value="1"/>
</dbReference>
<accession>A0A0A2C2V7</accession>
<comment type="function">
    <text evidence="5">Catalyzes the methylation of C-1 in cobalt-precorrin-5B to form cobalt-precorrin-6A.</text>
</comment>
<dbReference type="InterPro" id="IPR036074">
    <property type="entry name" value="CbiD_sf"/>
</dbReference>
<dbReference type="EMBL" id="JNAX01000011">
    <property type="protein sequence ID" value="KGG20671.1"/>
    <property type="molecule type" value="Genomic_DNA"/>
</dbReference>
<dbReference type="AlphaFoldDB" id="A0A0A2C2V7"/>
<evidence type="ECO:0000313" key="7">
    <source>
        <dbReference type="Proteomes" id="UP000030392"/>
    </source>
</evidence>
<evidence type="ECO:0000256" key="4">
    <source>
        <dbReference type="ARBA" id="ARBA00022691"/>
    </source>
</evidence>
<keyword evidence="2 5" id="KW-0489">Methyltransferase</keyword>
<dbReference type="RefSeq" id="WP_036906112.1">
    <property type="nucleotide sequence ID" value="NZ_CP138967.1"/>
</dbReference>
<dbReference type="GO" id="GO:0043780">
    <property type="term" value="F:cobalt-precorrin-5B C1-methyltransferase activity"/>
    <property type="evidence" value="ECO:0007669"/>
    <property type="project" value="RHEA"/>
</dbReference>
<proteinExistence type="inferred from homology"/>
<name>A0A0A2C2V7_PROMR</name>
<dbReference type="PIRSF" id="PIRSF026782">
    <property type="entry name" value="CbiD"/>
    <property type="match status" value="1"/>
</dbReference>
<keyword evidence="3 5" id="KW-0808">Transferase</keyword>
<dbReference type="Proteomes" id="UP000030392">
    <property type="component" value="Unassembled WGS sequence"/>
</dbReference>
<comment type="catalytic activity">
    <reaction evidence="5">
        <text>Co-precorrin-5B + S-adenosyl-L-methionine = Co-precorrin-6A + S-adenosyl-L-homocysteine</text>
        <dbReference type="Rhea" id="RHEA:26285"/>
        <dbReference type="ChEBI" id="CHEBI:57856"/>
        <dbReference type="ChEBI" id="CHEBI:59789"/>
        <dbReference type="ChEBI" id="CHEBI:60063"/>
        <dbReference type="ChEBI" id="CHEBI:60064"/>
        <dbReference type="EC" id="2.1.1.195"/>
    </reaction>
</comment>
<comment type="pathway">
    <text evidence="5">Cofactor biosynthesis; adenosylcobalamin biosynthesis; cob(II)yrinate a,c-diamide from sirohydrochlorin (anaerobic route): step 6/10.</text>
</comment>
<comment type="similarity">
    <text evidence="5">Belongs to the CbiD family.</text>
</comment>
<dbReference type="Pfam" id="PF01888">
    <property type="entry name" value="CbiD"/>
    <property type="match status" value="1"/>
</dbReference>
<evidence type="ECO:0000256" key="1">
    <source>
        <dbReference type="ARBA" id="ARBA00022573"/>
    </source>
</evidence>
<dbReference type="HAMAP" id="MF_00787">
    <property type="entry name" value="CbiD"/>
    <property type="match status" value="1"/>
</dbReference>
<evidence type="ECO:0000313" key="6">
    <source>
        <dbReference type="EMBL" id="KGG20671.1"/>
    </source>
</evidence>
<sequence>MNQFTLPVWVVAAAKSATNVLIGNKFRDKERIDLPNNDESISVPISSSALLDNGKRSLAVSHCQSGLPLDITRGVEIWAYIQLSKGSFQSKRKVKNGFPDWLDFHAGYGVGKFQSSGQPCISQFARDLLCINLYPLLPKGSSIKVEIILPEGKDRASKTSNEAFGVVDGLSLIGTQAEVQISASPDQLKNCKEILHHKCSETKFDGCLIFVIGENGMDLALKHGLPANQIIKTGNWLGPLLVAAAEYGVKKLLLFGYHGKLIKLSGGVFHTHHHLADGRIEILTSLAFREGISFDLIELISKSTSVENALLTLEVNNQEAVSLIWSRMAKEIEIKSRSYVNRYLSSSMEIGSVLFDRKRQIRWAGFEGLKQINSFGLILKR</sequence>
<gene>
    <name evidence="5" type="primary">cbiD</name>
    <name evidence="6" type="ORF">EV03_1172</name>
</gene>
<dbReference type="InterPro" id="IPR002748">
    <property type="entry name" value="CbiD"/>
</dbReference>
<dbReference type="UniPathway" id="UPA00148">
    <property type="reaction ID" value="UER00227"/>
</dbReference>
<comment type="caution">
    <text evidence="6">The sequence shown here is derived from an EMBL/GenBank/DDBJ whole genome shotgun (WGS) entry which is preliminary data.</text>
</comment>
<organism evidence="6 7">
    <name type="scientific">Prochlorococcus marinus str. PAC1</name>
    <dbReference type="NCBI Taxonomy" id="59924"/>
    <lineage>
        <taxon>Bacteria</taxon>
        <taxon>Bacillati</taxon>
        <taxon>Cyanobacteriota</taxon>
        <taxon>Cyanophyceae</taxon>
        <taxon>Synechococcales</taxon>
        <taxon>Prochlorococcaceae</taxon>
        <taxon>Prochlorococcus</taxon>
    </lineage>
</organism>
<dbReference type="PANTHER" id="PTHR35863">
    <property type="entry name" value="COBALT-PRECORRIN-5B C(1)-METHYLTRANSFERASE"/>
    <property type="match status" value="1"/>
</dbReference>
<protein>
    <recommendedName>
        <fullName evidence="5">Cobalt-precorrin-5B C(1)-methyltransferase</fullName>
        <ecNumber evidence="5">2.1.1.195</ecNumber>
    </recommendedName>
    <alternativeName>
        <fullName evidence="5">Cobalt-precorrin-6A synthase</fullName>
    </alternativeName>
</protein>
<dbReference type="GO" id="GO:0019251">
    <property type="term" value="P:anaerobic cobalamin biosynthetic process"/>
    <property type="evidence" value="ECO:0007669"/>
    <property type="project" value="UniProtKB-UniRule"/>
</dbReference>
<evidence type="ECO:0000256" key="5">
    <source>
        <dbReference type="HAMAP-Rule" id="MF_00787"/>
    </source>
</evidence>
<dbReference type="PANTHER" id="PTHR35863:SF1">
    <property type="entry name" value="COBALT-PRECORRIN-5B C(1)-METHYLTRANSFERASE"/>
    <property type="match status" value="1"/>
</dbReference>
<dbReference type="GO" id="GO:0032259">
    <property type="term" value="P:methylation"/>
    <property type="evidence" value="ECO:0007669"/>
    <property type="project" value="UniProtKB-KW"/>
</dbReference>
<keyword evidence="1 5" id="KW-0169">Cobalamin biosynthesis</keyword>